<dbReference type="InterPro" id="IPR050953">
    <property type="entry name" value="N4_N6_ade-DNA_methylase"/>
</dbReference>
<dbReference type="EMBL" id="LZYB01000003">
    <property type="protein sequence ID" value="OBV11153.1"/>
    <property type="molecule type" value="Genomic_DNA"/>
</dbReference>
<comment type="caution">
    <text evidence="10">The sequence shown here is derived from an EMBL/GenBank/DDBJ whole genome shotgun (WGS) entry which is preliminary data.</text>
</comment>
<sequence>MTDVIGIDRAIRAFADQPLEPAGRNLFRALGYQSGKTIALDGTPATFARELDHDGKLERLDAHFAKWREVRFLFQLTNDEIPMLGRDQGSIDLGERYGRSIIDSYVFLAIALEDEEWKRSALAGITRAVNALFPMPVVLLFRHGSHISIAVSERRQHKRDASRDVQTGRISVILNVSTERPHRGHLSILAKLDWQGMPRRPSNFSELHDRWQEALSTKTLNEKFYRELSDWFFWARRLVEFPEGAYPPNADRKKPERNSVPMIRLLTRVIFCWFIKERGLIPSELFQLEVAHRLLKTDPGKEPEHSNYYRAILQNLFFATLNTEMGEGRKWRSKNAGGGQDGHFLVHNVYRYHDLFADPDAALNLFRKVPFLNGGLFECLDRELTDRDLARDTNLAKVSDGKRLRVDGFSDHPKNPLHVPNRIFFGDTVDAPELNEDYETKGKQYKARGLFTLFDDYVFTVEENTSVEEEVALDPELLGKVFENLLASYNPETSSSARKVSGSFYTPRYVVDFMVRETLAHQFTRALIATQSGEDRGIRPKTEALDLGPAPGELSLLRPASSPSPEANGNVAARVHALLDPAAPAPDFTDKERDTLIATIEDLKVLDPACGSGAFPMGMLQALIDVLKRLDPDNARWKARNLKPYEDRAAAARKLLDATRRDSEIEEADKALAEVKAEFEDQDLADYVRKLHLIEKCLYGADIQAIAILIAKLRFFISLAVEQKPHPDRPNLGIKPLPNLETKLVAANTLIPLDRPKQDDLFANKRIGELEAQIEGATQRHFGARTMRTKRKYRDLIQQYRDELSEVLEAEHSLPHDDAQKAAAWNPFDQNASAPFFDPLWMFQMHDGFDIVIGNPPYVRQEKITDQKAALQKVYGEKDRKGQPLGSYAGTADLFVYFIERGMRLLKPGGAFSYITSNKWFRAKYGENLRHWMNVNARLDLVIDFGDAQVFDAIAYPTIIVAERRASPGPKPEDRFRALNWQDLGDQADEERFEDYLEQYGFAMPQSALEKGGWQIEPTVKRDLLARIRAAGVPLGDYVEGRFYYGIKTGYNEAFVIDGATRAQLIASDPKSDEIIKPFLRGRDVKRWRVEPQDLWLIFTRRGINIDRYPAVKRHLEQFRQSLEPKPRDWKGGEWPGRKAGSYEWFEIQDNVAYWEAFLEPKIIVPAIEKTVAYAPDTSGFFSNDKTSIVVSDDWRFLTACLNSPVSWWIAQSLYAGRAGGFFEFKPMYVGQFPVPRASPTPKAMIGALVEVLRADRANPALEQLLNGLVYELYFPDDLHTRSLHIFNAAQAAGMEALAGLEGKPLAAAAETFAREHLAPGKPLRVMLSDLQTLDVVRIIEGKG</sequence>
<reference evidence="10 11" key="1">
    <citation type="submission" date="2016-06" db="EMBL/GenBank/DDBJ databases">
        <title>Genome sequence of Porphyrobacter dokdonensis DSW-74.</title>
        <authorList>
            <person name="Kim J.F."/>
            <person name="Song J.Y."/>
        </authorList>
    </citation>
    <scope>NUCLEOTIDE SEQUENCE [LARGE SCALE GENOMIC DNA]</scope>
    <source>
        <strain evidence="10 11">DSW-74</strain>
    </source>
</reference>
<keyword evidence="2" id="KW-0489">Methyltransferase</keyword>
<dbReference type="PANTHER" id="PTHR33841:SF1">
    <property type="entry name" value="DNA METHYLTRANSFERASE A"/>
    <property type="match status" value="1"/>
</dbReference>
<evidence type="ECO:0000256" key="4">
    <source>
        <dbReference type="ARBA" id="ARBA00022691"/>
    </source>
</evidence>
<dbReference type="EC" id="2.1.1.72" evidence="1"/>
<dbReference type="GO" id="GO:0003677">
    <property type="term" value="F:DNA binding"/>
    <property type="evidence" value="ECO:0007669"/>
    <property type="project" value="UniProtKB-KW"/>
</dbReference>
<dbReference type="GO" id="GO:0009007">
    <property type="term" value="F:site-specific DNA-methyltransferase (adenine-specific) activity"/>
    <property type="evidence" value="ECO:0007669"/>
    <property type="project" value="UniProtKB-EC"/>
</dbReference>
<dbReference type="REBASE" id="171092">
    <property type="entry name" value="Pdo74ORF1561P"/>
</dbReference>
<protein>
    <recommendedName>
        <fullName evidence="1">site-specific DNA-methyltransferase (adenine-specific)</fullName>
        <ecNumber evidence="1">2.1.1.72</ecNumber>
    </recommendedName>
</protein>
<dbReference type="SUPFAM" id="SSF53335">
    <property type="entry name" value="S-adenosyl-L-methionine-dependent methyltransferases"/>
    <property type="match status" value="1"/>
</dbReference>
<dbReference type="InterPro" id="IPR011639">
    <property type="entry name" value="MethylTrfase_TaqI-like_dom"/>
</dbReference>
<dbReference type="Gene3D" id="3.40.50.150">
    <property type="entry name" value="Vaccinia Virus protein VP39"/>
    <property type="match status" value="1"/>
</dbReference>
<accession>A0A1A7BF50</accession>
<dbReference type="PRINTS" id="PR00507">
    <property type="entry name" value="N12N6MTFRASE"/>
</dbReference>
<evidence type="ECO:0000256" key="7">
    <source>
        <dbReference type="ARBA" id="ARBA00047942"/>
    </source>
</evidence>
<keyword evidence="11" id="KW-1185">Reference proteome</keyword>
<evidence type="ECO:0000259" key="9">
    <source>
        <dbReference type="Pfam" id="PF12950"/>
    </source>
</evidence>
<keyword evidence="6" id="KW-0238">DNA-binding</keyword>
<keyword evidence="4" id="KW-0949">S-adenosyl-L-methionine</keyword>
<dbReference type="RefSeq" id="WP_068863742.1">
    <property type="nucleotide sequence ID" value="NZ_LZYB01000003.1"/>
</dbReference>
<dbReference type="InterPro" id="IPR025931">
    <property type="entry name" value="TaqI_C"/>
</dbReference>
<keyword evidence="5" id="KW-0680">Restriction system</keyword>
<dbReference type="InterPro" id="IPR002052">
    <property type="entry name" value="DNA_methylase_N6_adenine_CS"/>
</dbReference>
<dbReference type="GO" id="GO:0032259">
    <property type="term" value="P:methylation"/>
    <property type="evidence" value="ECO:0007669"/>
    <property type="project" value="UniProtKB-KW"/>
</dbReference>
<gene>
    <name evidence="10" type="ORF">I603_1561</name>
</gene>
<evidence type="ECO:0000256" key="6">
    <source>
        <dbReference type="ARBA" id="ARBA00023125"/>
    </source>
</evidence>
<evidence type="ECO:0000256" key="3">
    <source>
        <dbReference type="ARBA" id="ARBA00022679"/>
    </source>
</evidence>
<evidence type="ECO:0000313" key="11">
    <source>
        <dbReference type="Proteomes" id="UP000092484"/>
    </source>
</evidence>
<evidence type="ECO:0000256" key="2">
    <source>
        <dbReference type="ARBA" id="ARBA00022603"/>
    </source>
</evidence>
<comment type="catalytic activity">
    <reaction evidence="7">
        <text>a 2'-deoxyadenosine in DNA + S-adenosyl-L-methionine = an N(6)-methyl-2'-deoxyadenosine in DNA + S-adenosyl-L-homocysteine + H(+)</text>
        <dbReference type="Rhea" id="RHEA:15197"/>
        <dbReference type="Rhea" id="RHEA-COMP:12418"/>
        <dbReference type="Rhea" id="RHEA-COMP:12419"/>
        <dbReference type="ChEBI" id="CHEBI:15378"/>
        <dbReference type="ChEBI" id="CHEBI:57856"/>
        <dbReference type="ChEBI" id="CHEBI:59789"/>
        <dbReference type="ChEBI" id="CHEBI:90615"/>
        <dbReference type="ChEBI" id="CHEBI:90616"/>
        <dbReference type="EC" id="2.1.1.72"/>
    </reaction>
</comment>
<dbReference type="Proteomes" id="UP000092484">
    <property type="component" value="Unassembled WGS sequence"/>
</dbReference>
<evidence type="ECO:0000256" key="1">
    <source>
        <dbReference type="ARBA" id="ARBA00011900"/>
    </source>
</evidence>
<dbReference type="PATRIC" id="fig|1300349.4.peg.1558"/>
<organism evidence="10 11">
    <name type="scientific">Erythrobacter dokdonensis DSW-74</name>
    <dbReference type="NCBI Taxonomy" id="1300349"/>
    <lineage>
        <taxon>Bacteria</taxon>
        <taxon>Pseudomonadati</taxon>
        <taxon>Pseudomonadota</taxon>
        <taxon>Alphaproteobacteria</taxon>
        <taxon>Sphingomonadales</taxon>
        <taxon>Erythrobacteraceae</taxon>
        <taxon>Erythrobacter/Porphyrobacter group</taxon>
        <taxon>Erythrobacter</taxon>
    </lineage>
</organism>
<feature type="domain" description="TaqI-like C-terminal specificity" evidence="9">
    <location>
        <begin position="1077"/>
        <end position="1235"/>
    </location>
</feature>
<feature type="domain" description="Type II methyltransferase M.TaqI-like" evidence="8">
    <location>
        <begin position="696"/>
        <end position="951"/>
    </location>
</feature>
<dbReference type="Pfam" id="PF07669">
    <property type="entry name" value="Eco57I"/>
    <property type="match status" value="1"/>
</dbReference>
<dbReference type="STRING" id="1300349.I603_1561"/>
<dbReference type="PROSITE" id="PS00092">
    <property type="entry name" value="N6_MTASE"/>
    <property type="match status" value="1"/>
</dbReference>
<name>A0A1A7BF50_9SPHN</name>
<dbReference type="InterPro" id="IPR029063">
    <property type="entry name" value="SAM-dependent_MTases_sf"/>
</dbReference>
<evidence type="ECO:0000259" key="8">
    <source>
        <dbReference type="Pfam" id="PF07669"/>
    </source>
</evidence>
<keyword evidence="3" id="KW-0808">Transferase</keyword>
<dbReference type="PANTHER" id="PTHR33841">
    <property type="entry name" value="DNA METHYLTRANSFERASE YEEA-RELATED"/>
    <property type="match status" value="1"/>
</dbReference>
<proteinExistence type="predicted"/>
<evidence type="ECO:0000256" key="5">
    <source>
        <dbReference type="ARBA" id="ARBA00022747"/>
    </source>
</evidence>
<evidence type="ECO:0000313" key="10">
    <source>
        <dbReference type="EMBL" id="OBV11153.1"/>
    </source>
</evidence>
<dbReference type="Pfam" id="PF12950">
    <property type="entry name" value="TaqI_C"/>
    <property type="match status" value="1"/>
</dbReference>
<dbReference type="GO" id="GO:0009307">
    <property type="term" value="P:DNA restriction-modification system"/>
    <property type="evidence" value="ECO:0007669"/>
    <property type="project" value="UniProtKB-KW"/>
</dbReference>